<reference evidence="2 3" key="1">
    <citation type="journal article" date="2011" name="Genome Biol.">
        <title>Comparative genome sequence analysis underscores mycoparasitism as the ancestral life style of Trichoderma.</title>
        <authorList>
            <person name="Kubicek C.P."/>
            <person name="Herrera-Estrella A."/>
            <person name="Seidl-Seiboth V."/>
            <person name="Martinez D.A."/>
            <person name="Druzhinina I.S."/>
            <person name="Thon M."/>
            <person name="Zeilinger S."/>
            <person name="Casas-Flores S."/>
            <person name="Horwitz B.A."/>
            <person name="Mukherjee P.K."/>
            <person name="Mukherjee M."/>
            <person name="Kredics L."/>
            <person name="Alcaraz L.D."/>
            <person name="Aerts A."/>
            <person name="Antal Z."/>
            <person name="Atanasova L."/>
            <person name="Cervantes-Badillo M.G."/>
            <person name="Challacombe J."/>
            <person name="Chertkov O."/>
            <person name="McCluskey K."/>
            <person name="Coulpier F."/>
            <person name="Deshpande N."/>
            <person name="von Doehren H."/>
            <person name="Ebbole D.J."/>
            <person name="Esquivel-Naranjo E.U."/>
            <person name="Fekete E."/>
            <person name="Flipphi M."/>
            <person name="Glaser F."/>
            <person name="Gomez-Rodriguez E.Y."/>
            <person name="Gruber S."/>
            <person name="Han C."/>
            <person name="Henrissat B."/>
            <person name="Hermosa R."/>
            <person name="Hernandez-Onate M."/>
            <person name="Karaffa L."/>
            <person name="Kosti I."/>
            <person name="Le Crom S."/>
            <person name="Lindquist E."/>
            <person name="Lucas S."/>
            <person name="Luebeck M."/>
            <person name="Luebeck P.S."/>
            <person name="Margeot A."/>
            <person name="Metz B."/>
            <person name="Misra M."/>
            <person name="Nevalainen H."/>
            <person name="Omann M."/>
            <person name="Packer N."/>
            <person name="Perrone G."/>
            <person name="Uresti-Rivera E.E."/>
            <person name="Salamov A."/>
            <person name="Schmoll M."/>
            <person name="Seiboth B."/>
            <person name="Shapiro H."/>
            <person name="Sukno S."/>
            <person name="Tamayo-Ramos J.A."/>
            <person name="Tisch D."/>
            <person name="Wiest A."/>
            <person name="Wilkinson H.H."/>
            <person name="Zhang M."/>
            <person name="Coutinho P.M."/>
            <person name="Kenerley C.M."/>
            <person name="Monte E."/>
            <person name="Baker S.E."/>
            <person name="Grigoriev I.V."/>
        </authorList>
    </citation>
    <scope>NUCLEOTIDE SEQUENCE [LARGE SCALE GENOMIC DNA]</scope>
    <source>
        <strain evidence="3">Gv29-8 / FGSC 10586</strain>
    </source>
</reference>
<dbReference type="InParanoid" id="G9NBM7"/>
<keyword evidence="3" id="KW-1185">Reference proteome</keyword>
<evidence type="ECO:0000313" key="2">
    <source>
        <dbReference type="EMBL" id="EHK16232.1"/>
    </source>
</evidence>
<feature type="region of interest" description="Disordered" evidence="1">
    <location>
        <begin position="166"/>
        <end position="187"/>
    </location>
</feature>
<dbReference type="Proteomes" id="UP000007115">
    <property type="component" value="Unassembled WGS sequence"/>
</dbReference>
<dbReference type="HOGENOM" id="CLU_1447884_0_0_1"/>
<dbReference type="GeneID" id="25792142"/>
<dbReference type="OrthoDB" id="10592474at2759"/>
<comment type="caution">
    <text evidence="2">The sequence shown here is derived from an EMBL/GenBank/DDBJ whole genome shotgun (WGS) entry which is preliminary data.</text>
</comment>
<proteinExistence type="predicted"/>
<evidence type="ECO:0000313" key="3">
    <source>
        <dbReference type="Proteomes" id="UP000007115"/>
    </source>
</evidence>
<dbReference type="AlphaFoldDB" id="G9NBM7"/>
<feature type="compositionally biased region" description="Basic and acidic residues" evidence="1">
    <location>
        <begin position="177"/>
        <end position="187"/>
    </location>
</feature>
<dbReference type="VEuPathDB" id="FungiDB:TRIVIDRAFT_228155"/>
<organism evidence="2 3">
    <name type="scientific">Hypocrea virens (strain Gv29-8 / FGSC 10586)</name>
    <name type="common">Gliocladium virens</name>
    <name type="synonym">Trichoderma virens</name>
    <dbReference type="NCBI Taxonomy" id="413071"/>
    <lineage>
        <taxon>Eukaryota</taxon>
        <taxon>Fungi</taxon>
        <taxon>Dikarya</taxon>
        <taxon>Ascomycota</taxon>
        <taxon>Pezizomycotina</taxon>
        <taxon>Sordariomycetes</taxon>
        <taxon>Hypocreomycetidae</taxon>
        <taxon>Hypocreales</taxon>
        <taxon>Hypocreaceae</taxon>
        <taxon>Trichoderma</taxon>
    </lineage>
</organism>
<accession>G9NBM7</accession>
<name>G9NBM7_HYPVG</name>
<protein>
    <submittedName>
        <fullName evidence="2">Uncharacterized protein</fullName>
    </submittedName>
</protein>
<dbReference type="RefSeq" id="XP_013950427.1">
    <property type="nucleotide sequence ID" value="XM_014094952.1"/>
</dbReference>
<sequence>MAPLRIGQWALTTPETARTTASEKPQPNVLSCDDLMDEMRSILEDTNASTVYVRDFSKLRDEMILSQHRMKAFMTAVVNIHTLPANHRQATVDNISQDGNPACDATPPLSCQGMAPLTAQYTTSISVTVQTVPQSQAALGAAVRRVPRHDKRATAQWQTLTLAAPQTVVGQMTPAPKSDETPSKLHD</sequence>
<evidence type="ECO:0000256" key="1">
    <source>
        <dbReference type="SAM" id="MobiDB-lite"/>
    </source>
</evidence>
<dbReference type="EMBL" id="ABDF02000091">
    <property type="protein sequence ID" value="EHK16232.1"/>
    <property type="molecule type" value="Genomic_DNA"/>
</dbReference>
<gene>
    <name evidence="2" type="ORF">TRIVIDRAFT_228155</name>
</gene>